<feature type="binding site" evidence="5">
    <location>
        <position position="229"/>
    </location>
    <ligand>
        <name>Zn(2+)</name>
        <dbReference type="ChEBI" id="CHEBI:29105"/>
    </ligand>
</feature>
<dbReference type="PANTHER" id="PTHR46015:SF1">
    <property type="entry name" value="HOMOCYSTEINE S-METHYLTRANSFERASE-LIKE ISOFORM 1"/>
    <property type="match status" value="1"/>
</dbReference>
<dbReference type="InterPro" id="IPR036589">
    <property type="entry name" value="HCY_dom_sf"/>
</dbReference>
<keyword evidence="3 5" id="KW-0479">Metal-binding</keyword>
<comment type="caution">
    <text evidence="7">The sequence shown here is derived from an EMBL/GenBank/DDBJ whole genome shotgun (WGS) entry which is preliminary data.</text>
</comment>
<dbReference type="SUPFAM" id="SSF82282">
    <property type="entry name" value="Homocysteine S-methyltransferase"/>
    <property type="match status" value="1"/>
</dbReference>
<dbReference type="PROSITE" id="PS50970">
    <property type="entry name" value="HCY"/>
    <property type="match status" value="1"/>
</dbReference>
<proteinExistence type="predicted"/>
<evidence type="ECO:0000256" key="5">
    <source>
        <dbReference type="PROSITE-ProRule" id="PRU00333"/>
    </source>
</evidence>
<dbReference type="PIRSF" id="PIRSF037505">
    <property type="entry name" value="Betaine_HMT"/>
    <property type="match status" value="1"/>
</dbReference>
<dbReference type="Gene3D" id="3.20.20.330">
    <property type="entry name" value="Homocysteine-binding-like domain"/>
    <property type="match status" value="1"/>
</dbReference>
<evidence type="ECO:0000256" key="2">
    <source>
        <dbReference type="ARBA" id="ARBA00022679"/>
    </source>
</evidence>
<evidence type="ECO:0000256" key="3">
    <source>
        <dbReference type="ARBA" id="ARBA00022723"/>
    </source>
</evidence>
<evidence type="ECO:0000313" key="8">
    <source>
        <dbReference type="Proteomes" id="UP001203665"/>
    </source>
</evidence>
<dbReference type="InterPro" id="IPR017226">
    <property type="entry name" value="BHMT-like"/>
</dbReference>
<dbReference type="InterPro" id="IPR051486">
    <property type="entry name" value="Hcy_S-methyltransferase"/>
</dbReference>
<evidence type="ECO:0000256" key="1">
    <source>
        <dbReference type="ARBA" id="ARBA00022603"/>
    </source>
</evidence>
<dbReference type="Pfam" id="PF02574">
    <property type="entry name" value="S-methyl_trans"/>
    <property type="match status" value="1"/>
</dbReference>
<name>A0ABT0XL20_9BACI</name>
<evidence type="ECO:0000313" key="7">
    <source>
        <dbReference type="EMBL" id="MCM2676405.1"/>
    </source>
</evidence>
<accession>A0ABT0XL20</accession>
<evidence type="ECO:0000256" key="4">
    <source>
        <dbReference type="ARBA" id="ARBA00022833"/>
    </source>
</evidence>
<dbReference type="EC" id="2.1.1.10" evidence="7"/>
<feature type="domain" description="Hcy-binding" evidence="6">
    <location>
        <begin position="2"/>
        <end position="309"/>
    </location>
</feature>
<feature type="binding site" evidence="5">
    <location>
        <position position="294"/>
    </location>
    <ligand>
        <name>Zn(2+)</name>
        <dbReference type="ChEBI" id="CHEBI:29105"/>
    </ligand>
</feature>
<dbReference type="GO" id="GO:0032259">
    <property type="term" value="P:methylation"/>
    <property type="evidence" value="ECO:0007669"/>
    <property type="project" value="UniProtKB-KW"/>
</dbReference>
<dbReference type="GO" id="GO:0008168">
    <property type="term" value="F:methyltransferase activity"/>
    <property type="evidence" value="ECO:0007669"/>
    <property type="project" value="UniProtKB-KW"/>
</dbReference>
<evidence type="ECO:0000259" key="6">
    <source>
        <dbReference type="PROSITE" id="PS50970"/>
    </source>
</evidence>
<keyword evidence="8" id="KW-1185">Reference proteome</keyword>
<protein>
    <submittedName>
        <fullName evidence="7">Homocysteine S-methyltransferase</fullName>
        <ecNumber evidence="7">2.1.1.10</ecNumber>
    </submittedName>
</protein>
<dbReference type="Proteomes" id="UP001203665">
    <property type="component" value="Unassembled WGS sequence"/>
</dbReference>
<dbReference type="PANTHER" id="PTHR46015">
    <property type="entry name" value="ZGC:172121"/>
    <property type="match status" value="1"/>
</dbReference>
<gene>
    <name evidence="7" type="primary">mmuM</name>
    <name evidence="7" type="ORF">NDM98_13510</name>
</gene>
<feature type="binding site" evidence="5">
    <location>
        <position position="295"/>
    </location>
    <ligand>
        <name>Zn(2+)</name>
        <dbReference type="ChEBI" id="CHEBI:29105"/>
    </ligand>
</feature>
<organism evidence="7 8">
    <name type="scientific">Alkalicoccobacillus plakortidis</name>
    <dbReference type="NCBI Taxonomy" id="444060"/>
    <lineage>
        <taxon>Bacteria</taxon>
        <taxon>Bacillati</taxon>
        <taxon>Bacillota</taxon>
        <taxon>Bacilli</taxon>
        <taxon>Bacillales</taxon>
        <taxon>Bacillaceae</taxon>
        <taxon>Alkalicoccobacillus</taxon>
    </lineage>
</organism>
<keyword evidence="2 5" id="KW-0808">Transferase</keyword>
<dbReference type="RefSeq" id="WP_251608499.1">
    <property type="nucleotide sequence ID" value="NZ_JAMQJY010000001.1"/>
</dbReference>
<comment type="cofactor">
    <cofactor evidence="5">
        <name>Zn(2+)</name>
        <dbReference type="ChEBI" id="CHEBI:29105"/>
    </cofactor>
</comment>
<sequence>MNPIEHILTDFPLMILDGALATELERYGCDLNDPLWSAKILLEKPRVIKQVHTDYFEAGADCAITASYQATVKGYRKRGLSEIEAAMLIKQSVHLAVEARDEFWSVEGNQLGRPKPIVAASVGPYGAYLADGSEYRGDYGLCEEELVLFHRERIRLLIEAGADVLACETIPCLVEAKAIARILKEFPDVYAWISFSAKDELYISSGERMADCAEWLAGEKQVAAVGINCTAPQFVESLITEVKSGTSKPIIVYPNSGEAYDADSKQWSDEGSYESFVASTKRWFEAGATVVGGCCRTTPEDIKGIREWMRKYRGKELIERIDSFFLC</sequence>
<dbReference type="NCBIfam" id="NF007020">
    <property type="entry name" value="PRK09485.1"/>
    <property type="match status" value="1"/>
</dbReference>
<keyword evidence="1 5" id="KW-0489">Methyltransferase</keyword>
<dbReference type="InterPro" id="IPR003726">
    <property type="entry name" value="HCY_dom"/>
</dbReference>
<reference evidence="7" key="1">
    <citation type="submission" date="2022-06" db="EMBL/GenBank/DDBJ databases">
        <title>Alkalicoccobacillus porphyridii sp. nov., isolated from a marine red alga, Porphyridium purpureum and reclassification of Shouchella plakortidis and Shouchella gibsonii as Alkalicoccobacillus plakortidis comb. nov. and Alkalicoccobacillus gibsonii comb. nov.</title>
        <authorList>
            <person name="Kim K.H."/>
            <person name="Lee J.K."/>
            <person name="Han D.M."/>
            <person name="Baek J.H."/>
            <person name="Jeon C.O."/>
        </authorList>
    </citation>
    <scope>NUCLEOTIDE SEQUENCE</scope>
    <source>
        <strain evidence="7">DSM 19153</strain>
    </source>
</reference>
<dbReference type="EMBL" id="JAMQJY010000001">
    <property type="protein sequence ID" value="MCM2676405.1"/>
    <property type="molecule type" value="Genomic_DNA"/>
</dbReference>
<keyword evidence="4 5" id="KW-0862">Zinc</keyword>